<protein>
    <recommendedName>
        <fullName evidence="2">Periplasmic copper-binding protein NosD beta helix domain-containing protein</fullName>
    </recommendedName>
</protein>
<keyword evidence="1" id="KW-0812">Transmembrane</keyword>
<comment type="caution">
    <text evidence="3">The sequence shown here is derived from an EMBL/GenBank/DDBJ whole genome shotgun (WGS) entry which is preliminary data.</text>
</comment>
<evidence type="ECO:0000256" key="1">
    <source>
        <dbReference type="SAM" id="Phobius"/>
    </source>
</evidence>
<dbReference type="InterPro" id="IPR011050">
    <property type="entry name" value="Pectin_lyase_fold/virulence"/>
</dbReference>
<sequence length="374" mass="41881">MLFMLVTSFSQTPNFQNRSERSDSYVLDYLYTSPLYNRDDYTNFTGPPIIFDNTTYDHYYRILIDDTDPDFNWSKTAAENEWCTGSGTWSDPYVIENLYIDAEGIGGIIRIRHSNKYFIIQNNWITNTANKEWGTGILLDWNTSNGIVKDNLLTYTEVGITVRFDSHNNTVSNNIMIEESSPGSHGIGVGMDTSNNTIIDNKMLNFYSGMKIYRADTVIIKRNYMDNTIRSFSGGSVVLLRNVRNSFFVENILAGKFATGSITVSQTDSGSNIVEYNYVSTNQSLVFDFNLSFSGIDDTLLQSQTVGNSFGLEDSYNNYIAYNIALMDSPDDGGDDNGISNGAGTPGIPGFNPILILGIIFIVSLVILKKRVRK</sequence>
<dbReference type="SUPFAM" id="SSF51126">
    <property type="entry name" value="Pectin lyase-like"/>
    <property type="match status" value="1"/>
</dbReference>
<name>A0A0F9JLJ7_9ZZZZ</name>
<dbReference type="EMBL" id="LAZR01017586">
    <property type="protein sequence ID" value="KKL99797.1"/>
    <property type="molecule type" value="Genomic_DNA"/>
</dbReference>
<reference evidence="3" key="1">
    <citation type="journal article" date="2015" name="Nature">
        <title>Complex archaea that bridge the gap between prokaryotes and eukaryotes.</title>
        <authorList>
            <person name="Spang A."/>
            <person name="Saw J.H."/>
            <person name="Jorgensen S.L."/>
            <person name="Zaremba-Niedzwiedzka K."/>
            <person name="Martijn J."/>
            <person name="Lind A.E."/>
            <person name="van Eijk R."/>
            <person name="Schleper C."/>
            <person name="Guy L."/>
            <person name="Ettema T.J."/>
        </authorList>
    </citation>
    <scope>NUCLEOTIDE SEQUENCE</scope>
</reference>
<evidence type="ECO:0000259" key="2">
    <source>
        <dbReference type="Pfam" id="PF05048"/>
    </source>
</evidence>
<keyword evidence="1" id="KW-1133">Transmembrane helix</keyword>
<dbReference type="Gene3D" id="2.160.20.10">
    <property type="entry name" value="Single-stranded right-handed beta-helix, Pectin lyase-like"/>
    <property type="match status" value="1"/>
</dbReference>
<feature type="domain" description="Periplasmic copper-binding protein NosD beta helix" evidence="2">
    <location>
        <begin position="121"/>
        <end position="253"/>
    </location>
</feature>
<dbReference type="Pfam" id="PF05048">
    <property type="entry name" value="NosD"/>
    <property type="match status" value="1"/>
</dbReference>
<evidence type="ECO:0000313" key="3">
    <source>
        <dbReference type="EMBL" id="KKL99797.1"/>
    </source>
</evidence>
<organism evidence="3">
    <name type="scientific">marine sediment metagenome</name>
    <dbReference type="NCBI Taxonomy" id="412755"/>
    <lineage>
        <taxon>unclassified sequences</taxon>
        <taxon>metagenomes</taxon>
        <taxon>ecological metagenomes</taxon>
    </lineage>
</organism>
<dbReference type="InterPro" id="IPR007742">
    <property type="entry name" value="NosD_dom"/>
</dbReference>
<proteinExistence type="predicted"/>
<dbReference type="InterPro" id="IPR012334">
    <property type="entry name" value="Pectin_lyas_fold"/>
</dbReference>
<accession>A0A0F9JLJ7</accession>
<dbReference type="AlphaFoldDB" id="A0A0F9JLJ7"/>
<feature type="transmembrane region" description="Helical" evidence="1">
    <location>
        <begin position="350"/>
        <end position="368"/>
    </location>
</feature>
<keyword evidence="1" id="KW-0472">Membrane</keyword>
<gene>
    <name evidence="3" type="ORF">LCGC14_1810840</name>
</gene>